<organism evidence="1 2">
    <name type="scientific">Alcanivorax dieselolei (strain DSM 16502 / CGMCC 1.3690 / MCCC 1A00001 / B-5)</name>
    <name type="common">Alloalcanivorax dieselolei</name>
    <dbReference type="NCBI Taxonomy" id="930169"/>
    <lineage>
        <taxon>Bacteria</taxon>
        <taxon>Pseudomonadati</taxon>
        <taxon>Pseudomonadota</taxon>
        <taxon>Gammaproteobacteria</taxon>
        <taxon>Oceanospirillales</taxon>
        <taxon>Alcanivoracaceae</taxon>
        <taxon>Alloalcanivorax</taxon>
    </lineage>
</organism>
<evidence type="ECO:0000313" key="1">
    <source>
        <dbReference type="EMBL" id="AFT70457.1"/>
    </source>
</evidence>
<dbReference type="PROSITE" id="PS51257">
    <property type="entry name" value="PROKAR_LIPOPROTEIN"/>
    <property type="match status" value="1"/>
</dbReference>
<reference evidence="1 2" key="1">
    <citation type="journal article" date="2012" name="J. Bacteriol.">
        <title>Complete genome sequence of Alcanivorax dieselolei type strain B5.</title>
        <authorList>
            <person name="Lai Q."/>
            <person name="Li W."/>
            <person name="Shao Z."/>
        </authorList>
    </citation>
    <scope>NUCLEOTIDE SEQUENCE [LARGE SCALE GENOMIC DNA]</scope>
    <source>
        <strain evidence="2">DSM 16502 / CGMCC 1.3690 / B-5</strain>
    </source>
</reference>
<dbReference type="Proteomes" id="UP000006286">
    <property type="component" value="Chromosome"/>
</dbReference>
<dbReference type="OrthoDB" id="9959947at2"/>
<dbReference type="KEGG" id="adi:B5T_02183"/>
<proteinExistence type="predicted"/>
<dbReference type="AlphaFoldDB" id="K0CFG1"/>
<keyword evidence="2" id="KW-1185">Reference proteome</keyword>
<dbReference type="RefSeq" id="WP_014994528.1">
    <property type="nucleotide sequence ID" value="NC_018691.1"/>
</dbReference>
<evidence type="ECO:0000313" key="2">
    <source>
        <dbReference type="Proteomes" id="UP000006286"/>
    </source>
</evidence>
<protein>
    <recommendedName>
        <fullName evidence="3">Lipoprotein</fullName>
    </recommendedName>
</protein>
<dbReference type="STRING" id="930169.B5T_02183"/>
<dbReference type="EMBL" id="CP003466">
    <property type="protein sequence ID" value="AFT70457.1"/>
    <property type="molecule type" value="Genomic_DNA"/>
</dbReference>
<dbReference type="HOGENOM" id="CLU_1657133_0_0_6"/>
<accession>K0CFG1</accession>
<gene>
    <name evidence="1" type="ordered locus">B5T_02183</name>
</gene>
<evidence type="ECO:0008006" key="3">
    <source>
        <dbReference type="Google" id="ProtNLM"/>
    </source>
</evidence>
<name>K0CFG1_ALCDB</name>
<sequence length="159" mass="17193">MKAGIVFVMALAVAGCYSILGHPSVGTTHTIGKNGVPCFALADPGWRDWRVGFIQVIEEAQPPEVVWEVGIDAPYPVINKKDCVAWGQTFDNSEVRVPMPQGERLKTGQVYGISMMTSPVGDDRDGRGYSGYFCLTESPTGGWEVQDLGLKKDACPVAQ</sequence>